<dbReference type="CDD" id="cd01094">
    <property type="entry name" value="Alkanesulfonate_monoxygenase"/>
    <property type="match status" value="1"/>
</dbReference>
<dbReference type="InterPro" id="IPR036661">
    <property type="entry name" value="Luciferase-like_sf"/>
</dbReference>
<evidence type="ECO:0000313" key="6">
    <source>
        <dbReference type="EMBL" id="ANY72803.1"/>
    </source>
</evidence>
<evidence type="ECO:0000256" key="3">
    <source>
        <dbReference type="ARBA" id="ARBA00023002"/>
    </source>
</evidence>
<dbReference type="EMBL" id="CP016809">
    <property type="protein sequence ID" value="ANY72803.1"/>
    <property type="molecule type" value="Genomic_DNA"/>
</dbReference>
<dbReference type="InterPro" id="IPR011251">
    <property type="entry name" value="Luciferase-like_dom"/>
</dbReference>
<dbReference type="Gene3D" id="3.20.20.30">
    <property type="entry name" value="Luciferase-like domain"/>
    <property type="match status" value="1"/>
</dbReference>
<dbReference type="PANTHER" id="PTHR42847:SF4">
    <property type="entry name" value="ALKANESULFONATE MONOOXYGENASE-RELATED"/>
    <property type="match status" value="1"/>
</dbReference>
<dbReference type="KEGG" id="pib:BBD41_09510"/>
<keyword evidence="3" id="KW-0560">Oxidoreductase</keyword>
<dbReference type="RefSeq" id="WP_099477425.1">
    <property type="nucleotide sequence ID" value="NZ_CP016809.1"/>
</dbReference>
<keyword evidence="4 6" id="KW-0503">Monooxygenase</keyword>
<accession>A0A1B2DYM6</accession>
<dbReference type="InterPro" id="IPR050172">
    <property type="entry name" value="SsuD_RutA_monooxygenase"/>
</dbReference>
<dbReference type="Pfam" id="PF00296">
    <property type="entry name" value="Bac_luciferase"/>
    <property type="match status" value="1"/>
</dbReference>
<dbReference type="SUPFAM" id="SSF51679">
    <property type="entry name" value="Bacterial luciferase-like"/>
    <property type="match status" value="1"/>
</dbReference>
<organism evidence="6">
    <name type="scientific">Paenibacillus ihbetae</name>
    <dbReference type="NCBI Taxonomy" id="1870820"/>
    <lineage>
        <taxon>Bacteria</taxon>
        <taxon>Bacillati</taxon>
        <taxon>Bacillota</taxon>
        <taxon>Bacilli</taxon>
        <taxon>Bacillales</taxon>
        <taxon>Paenibacillaceae</taxon>
        <taxon>Paenibacillus</taxon>
    </lineage>
</organism>
<evidence type="ECO:0000256" key="1">
    <source>
        <dbReference type="ARBA" id="ARBA00022630"/>
    </source>
</evidence>
<dbReference type="GO" id="GO:0008726">
    <property type="term" value="F:alkanesulfonate monooxygenase activity"/>
    <property type="evidence" value="ECO:0007669"/>
    <property type="project" value="TreeGrafter"/>
</dbReference>
<reference evidence="6" key="1">
    <citation type="submission" date="2016-08" db="EMBL/GenBank/DDBJ databases">
        <title>Complete Genome Seqeunce of Paenibacillus sp. nov. IHBB 9852 from high altitute lake of Indian trans-Himalayas.</title>
        <authorList>
            <person name="Kiran S."/>
            <person name="Swarnkar M.K."/>
            <person name="Rana A."/>
            <person name="Tewari R."/>
            <person name="Gulati A."/>
        </authorList>
    </citation>
    <scope>NUCLEOTIDE SEQUENCE [LARGE SCALE GENOMIC DNA]</scope>
    <source>
        <strain evidence="6">IHBB 9852</strain>
    </source>
</reference>
<proteinExistence type="predicted"/>
<gene>
    <name evidence="6" type="ORF">BBD41_09510</name>
</gene>
<evidence type="ECO:0000256" key="4">
    <source>
        <dbReference type="ARBA" id="ARBA00023033"/>
    </source>
</evidence>
<sequence>MAAYNENVEVYWYLTAPDGRSPWSTEGARKIDLPYLRQIASAVDQLGFTGALLATGPHDTWVLGSSLISSTSNMRFLIAVHPPLISPVLAAKMTQTFDDFSGGRVLLNIVNGNTSQMRAYGSTLGHDERYAYTDEWIQVWKQAVAGEHLDFHGKYITAEGKALQLSSTQKPTPPLWFGGSSQAAHLTAAKHIDTYLSWGETPPQVAEKIQDLQALAAEQGRTMRYGIRLYLIVRDTDEEAWQEADRLLKTMDPQTVEHMQSILRNSDSVGQQRMLRNHNGQIPKDARELEIYPDLWAGMSLVRPGPGTTIVGSPATVLARLREYQDAGISTFIFSGVPLLEEAYRVGESILPHLRVNRQAVTTPKLEEQEKAFTWAHNIH</sequence>
<dbReference type="AlphaFoldDB" id="A0A1B2DYM6"/>
<dbReference type="PANTHER" id="PTHR42847">
    <property type="entry name" value="ALKANESULFONATE MONOOXYGENASE"/>
    <property type="match status" value="1"/>
</dbReference>
<evidence type="ECO:0000259" key="5">
    <source>
        <dbReference type="Pfam" id="PF00296"/>
    </source>
</evidence>
<name>A0A1B2DYM6_9BACL</name>
<feature type="domain" description="Luciferase-like" evidence="5">
    <location>
        <begin position="20"/>
        <end position="330"/>
    </location>
</feature>
<keyword evidence="1" id="KW-0285">Flavoprotein</keyword>
<keyword evidence="2" id="KW-0288">FMN</keyword>
<evidence type="ECO:0000256" key="2">
    <source>
        <dbReference type="ARBA" id="ARBA00022643"/>
    </source>
</evidence>
<dbReference type="GO" id="GO:0046306">
    <property type="term" value="P:alkanesulfonate catabolic process"/>
    <property type="evidence" value="ECO:0007669"/>
    <property type="project" value="TreeGrafter"/>
</dbReference>
<protein>
    <submittedName>
        <fullName evidence="6">Alkanesulfonate monooxygenase</fullName>
    </submittedName>
</protein>